<dbReference type="SUPFAM" id="SSF56601">
    <property type="entry name" value="beta-lactamase/transpeptidase-like"/>
    <property type="match status" value="1"/>
</dbReference>
<dbReference type="PANTHER" id="PTHR21581">
    <property type="entry name" value="D-ALANYL-D-ALANINE CARBOXYPEPTIDASE"/>
    <property type="match status" value="1"/>
</dbReference>
<keyword evidence="6" id="KW-0645">Protease</keyword>
<evidence type="ECO:0000256" key="13">
    <source>
        <dbReference type="RuleBase" id="RU004016"/>
    </source>
</evidence>
<dbReference type="SUPFAM" id="SSF69189">
    <property type="entry name" value="Penicillin-binding protein associated domain"/>
    <property type="match status" value="1"/>
</dbReference>
<dbReference type="InterPro" id="IPR012338">
    <property type="entry name" value="Beta-lactam/transpept-like"/>
</dbReference>
<keyword evidence="8" id="KW-0378">Hydrolase</keyword>
<dbReference type="Gene3D" id="2.60.410.10">
    <property type="entry name" value="D-Ala-D-Ala carboxypeptidase, C-terminal domain"/>
    <property type="match status" value="1"/>
</dbReference>
<evidence type="ECO:0000313" key="15">
    <source>
        <dbReference type="EMBL" id="MCH4563791.1"/>
    </source>
</evidence>
<dbReference type="RefSeq" id="WP_240568460.1">
    <property type="nucleotide sequence ID" value="NZ_JAKVPY010000012.1"/>
</dbReference>
<keyword evidence="5 15" id="KW-0121">Carboxypeptidase</keyword>
<keyword evidence="16" id="KW-1185">Reference proteome</keyword>
<evidence type="ECO:0000256" key="1">
    <source>
        <dbReference type="ARBA" id="ARBA00003217"/>
    </source>
</evidence>
<comment type="similarity">
    <text evidence="3 13">Belongs to the peptidase S11 family.</text>
</comment>
<sequence length="380" mass="42216">MLVVPQALAQAVPAPQTMIPAPPQLAAKSWILMDADSGRVLAEHNADERLPPASLTKLMTAYLVERELDRGNIKPSDTVPISERAWRTGGSKMFIEVDTLVAVEDLLQGIIVVSGNDASVAMAEHLAGGERPFADLMNQHATRLGMHNTHYVNATGLPDENHFSSARDLLLLSQHIINDYPAHYATYAQKEYAYGGIKQPNRNRLLWRDASVDGLKTGWTEEAGYCLVASAKRDEMRLISVVMGTESEEARAQETQKLLSYGFRYFETLKLYEQGAVLNTPRIWGGEKNELRVGVDDDVQMTVPRARNDQLTARLDIRADIEAPIQAGDNVGVMEVRLGDEVVGERPLVALESIEEGGLFKRLFDQVRRFFSNLIAGWFD</sequence>
<gene>
    <name evidence="15" type="ORF">MKP05_11685</name>
</gene>
<dbReference type="Gene3D" id="3.40.710.10">
    <property type="entry name" value="DD-peptidase/beta-lactamase superfamily"/>
    <property type="match status" value="1"/>
</dbReference>
<dbReference type="InterPro" id="IPR037167">
    <property type="entry name" value="Peptidase_S11_C_sf"/>
</dbReference>
<evidence type="ECO:0000256" key="9">
    <source>
        <dbReference type="ARBA" id="ARBA00022960"/>
    </source>
</evidence>
<evidence type="ECO:0000313" key="16">
    <source>
        <dbReference type="Proteomes" id="UP001202117"/>
    </source>
</evidence>
<dbReference type="EMBL" id="JAKVPY010000012">
    <property type="protein sequence ID" value="MCH4563791.1"/>
    <property type="molecule type" value="Genomic_DNA"/>
</dbReference>
<dbReference type="InterPro" id="IPR018044">
    <property type="entry name" value="Peptidase_S11"/>
</dbReference>
<name>A0ABS9RVD3_9GAMM</name>
<evidence type="ECO:0000256" key="6">
    <source>
        <dbReference type="ARBA" id="ARBA00022670"/>
    </source>
</evidence>
<evidence type="ECO:0000256" key="4">
    <source>
        <dbReference type="ARBA" id="ARBA00012448"/>
    </source>
</evidence>
<evidence type="ECO:0000256" key="3">
    <source>
        <dbReference type="ARBA" id="ARBA00007164"/>
    </source>
</evidence>
<comment type="caution">
    <text evidence="15">The sequence shown here is derived from an EMBL/GenBank/DDBJ whole genome shotgun (WGS) entry which is preliminary data.</text>
</comment>
<dbReference type="InterPro" id="IPR012907">
    <property type="entry name" value="Peptidase_S11_C"/>
</dbReference>
<reference evidence="15 16" key="1">
    <citation type="submission" date="2022-02" db="EMBL/GenBank/DDBJ databases">
        <title>Halomonas fukangensis sp. nov., a halophilic bacterium isolated from a bulk soil of Kalidium foliatum at Fukang.</title>
        <authorList>
            <person name="Huang Y."/>
        </authorList>
    </citation>
    <scope>NUCLEOTIDE SEQUENCE [LARGE SCALE GENOMIC DNA]</scope>
    <source>
        <strain evidence="15 16">EGI 63088</strain>
    </source>
</reference>
<evidence type="ECO:0000259" key="14">
    <source>
        <dbReference type="SMART" id="SM00936"/>
    </source>
</evidence>
<organism evidence="15 16">
    <name type="scientific">Halomonas flagellata</name>
    <dbReference type="NCBI Taxonomy" id="2920385"/>
    <lineage>
        <taxon>Bacteria</taxon>
        <taxon>Pseudomonadati</taxon>
        <taxon>Pseudomonadota</taxon>
        <taxon>Gammaproteobacteria</taxon>
        <taxon>Oceanospirillales</taxon>
        <taxon>Halomonadaceae</taxon>
        <taxon>Halomonas</taxon>
    </lineage>
</organism>
<keyword evidence="9" id="KW-0133">Cell shape</keyword>
<evidence type="ECO:0000256" key="12">
    <source>
        <dbReference type="ARBA" id="ARBA00034000"/>
    </source>
</evidence>
<comment type="function">
    <text evidence="1">Removes C-terminal D-alanyl residues from sugar-peptide cell wall precursors.</text>
</comment>
<evidence type="ECO:0000256" key="7">
    <source>
        <dbReference type="ARBA" id="ARBA00022729"/>
    </source>
</evidence>
<dbReference type="PANTHER" id="PTHR21581:SF6">
    <property type="entry name" value="TRAFFICKING PROTEIN PARTICLE COMPLEX SUBUNIT 12"/>
    <property type="match status" value="1"/>
</dbReference>
<dbReference type="EC" id="3.4.16.4" evidence="4"/>
<keyword evidence="7" id="KW-0732">Signal</keyword>
<evidence type="ECO:0000256" key="10">
    <source>
        <dbReference type="ARBA" id="ARBA00022984"/>
    </source>
</evidence>
<keyword evidence="11" id="KW-0961">Cell wall biogenesis/degradation</keyword>
<dbReference type="GO" id="GO:0004180">
    <property type="term" value="F:carboxypeptidase activity"/>
    <property type="evidence" value="ECO:0007669"/>
    <property type="project" value="UniProtKB-KW"/>
</dbReference>
<dbReference type="PRINTS" id="PR00725">
    <property type="entry name" value="DADACBPTASE1"/>
</dbReference>
<proteinExistence type="inferred from homology"/>
<evidence type="ECO:0000256" key="2">
    <source>
        <dbReference type="ARBA" id="ARBA00004752"/>
    </source>
</evidence>
<dbReference type="Pfam" id="PF00768">
    <property type="entry name" value="Peptidase_S11"/>
    <property type="match status" value="1"/>
</dbReference>
<feature type="domain" description="Peptidase S11 D-Ala-D-Ala carboxypeptidase A C-terminal" evidence="14">
    <location>
        <begin position="266"/>
        <end position="356"/>
    </location>
</feature>
<accession>A0ABS9RVD3</accession>
<dbReference type="Proteomes" id="UP001202117">
    <property type="component" value="Unassembled WGS sequence"/>
</dbReference>
<keyword evidence="10" id="KW-0573">Peptidoglycan synthesis</keyword>
<comment type="catalytic activity">
    <reaction evidence="12">
        <text>Preferential cleavage: (Ac)2-L-Lys-D-Ala-|-D-Ala. Also transpeptidation of peptidyl-alanyl moieties that are N-acyl substituents of D-alanine.</text>
        <dbReference type="EC" id="3.4.16.4"/>
    </reaction>
</comment>
<dbReference type="InterPro" id="IPR015956">
    <property type="entry name" value="Peniciliin-bd_prot_C_sf"/>
</dbReference>
<comment type="pathway">
    <text evidence="2">Cell wall biogenesis; peptidoglycan biosynthesis.</text>
</comment>
<evidence type="ECO:0000256" key="11">
    <source>
        <dbReference type="ARBA" id="ARBA00023316"/>
    </source>
</evidence>
<evidence type="ECO:0000256" key="5">
    <source>
        <dbReference type="ARBA" id="ARBA00022645"/>
    </source>
</evidence>
<dbReference type="Pfam" id="PF07943">
    <property type="entry name" value="PBP5_C"/>
    <property type="match status" value="1"/>
</dbReference>
<evidence type="ECO:0000256" key="8">
    <source>
        <dbReference type="ARBA" id="ARBA00022801"/>
    </source>
</evidence>
<dbReference type="InterPro" id="IPR001967">
    <property type="entry name" value="Peptidase_S11_N"/>
</dbReference>
<dbReference type="SMART" id="SM00936">
    <property type="entry name" value="PBP5_C"/>
    <property type="match status" value="1"/>
</dbReference>
<protein>
    <recommendedName>
        <fullName evidence="4">serine-type D-Ala-D-Ala carboxypeptidase</fullName>
        <ecNumber evidence="4">3.4.16.4</ecNumber>
    </recommendedName>
</protein>